<name>A0A369W374_9HYPH</name>
<feature type="region of interest" description="Disordered" evidence="1">
    <location>
        <begin position="1"/>
        <end position="20"/>
    </location>
</feature>
<organism evidence="2 3">
    <name type="scientific">Pelagibacterium lacus</name>
    <dbReference type="NCBI Taxonomy" id="2282655"/>
    <lineage>
        <taxon>Bacteria</taxon>
        <taxon>Pseudomonadati</taxon>
        <taxon>Pseudomonadota</taxon>
        <taxon>Alphaproteobacteria</taxon>
        <taxon>Hyphomicrobiales</taxon>
        <taxon>Devosiaceae</taxon>
        <taxon>Pelagibacterium</taxon>
    </lineage>
</organism>
<dbReference type="Proteomes" id="UP000253759">
    <property type="component" value="Unassembled WGS sequence"/>
</dbReference>
<proteinExistence type="predicted"/>
<dbReference type="AlphaFoldDB" id="A0A369W374"/>
<gene>
    <name evidence="2" type="ORF">DVH29_15240</name>
</gene>
<dbReference type="EMBL" id="QQNH01000039">
    <property type="protein sequence ID" value="RDE07722.1"/>
    <property type="molecule type" value="Genomic_DNA"/>
</dbReference>
<keyword evidence="3" id="KW-1185">Reference proteome</keyword>
<evidence type="ECO:0000256" key="1">
    <source>
        <dbReference type="SAM" id="MobiDB-lite"/>
    </source>
</evidence>
<evidence type="ECO:0000313" key="2">
    <source>
        <dbReference type="EMBL" id="RDE07722.1"/>
    </source>
</evidence>
<comment type="caution">
    <text evidence="2">The sequence shown here is derived from an EMBL/GenBank/DDBJ whole genome shotgun (WGS) entry which is preliminary data.</text>
</comment>
<evidence type="ECO:0000313" key="3">
    <source>
        <dbReference type="Proteomes" id="UP000253759"/>
    </source>
</evidence>
<sequence>MAPAMPTEYRPSGPTFTRNNETVTPMAPVYFCEECGHEGAGFGQKHGDHVLSYCGWRDGRPVCVGKGERK</sequence>
<reference evidence="3" key="1">
    <citation type="submission" date="2018-07" db="EMBL/GenBank/DDBJ databases">
        <authorList>
            <person name="Liu B.-T."/>
            <person name="Du Z."/>
        </authorList>
    </citation>
    <scope>NUCLEOTIDE SEQUENCE [LARGE SCALE GENOMIC DNA]</scope>
    <source>
        <strain evidence="3">XYN52</strain>
    </source>
</reference>
<accession>A0A369W374</accession>
<protein>
    <submittedName>
        <fullName evidence="2">Uncharacterized protein</fullName>
    </submittedName>
</protein>